<name>A0A5A7MQT8_9PROT</name>
<proteinExistence type="predicted"/>
<accession>A0A5A7MQT8</accession>
<protein>
    <submittedName>
        <fullName evidence="1">Uncharacterized protein</fullName>
    </submittedName>
</protein>
<evidence type="ECO:0000313" key="1">
    <source>
        <dbReference type="EMBL" id="GEQ97573.1"/>
    </source>
</evidence>
<comment type="caution">
    <text evidence="1">The sequence shown here is derived from an EMBL/GenBank/DDBJ whole genome shotgun (WGS) entry which is preliminary data.</text>
</comment>
<dbReference type="AlphaFoldDB" id="A0A5A7MQT8"/>
<organism evidence="1 2">
    <name type="scientific">Iodidimonas gelatinilytica</name>
    <dbReference type="NCBI Taxonomy" id="1236966"/>
    <lineage>
        <taxon>Bacteria</taxon>
        <taxon>Pseudomonadati</taxon>
        <taxon>Pseudomonadota</taxon>
        <taxon>Alphaproteobacteria</taxon>
        <taxon>Iodidimonadales</taxon>
        <taxon>Iodidimonadaceae</taxon>
        <taxon>Iodidimonas</taxon>
    </lineage>
</organism>
<dbReference type="Proteomes" id="UP000322084">
    <property type="component" value="Unassembled WGS sequence"/>
</dbReference>
<sequence>MSLDGAVCFEDRREGAALEAAAIGHAAGMTVRQKAGEDFLKAIALEQMG</sequence>
<evidence type="ECO:0000313" key="2">
    <source>
        <dbReference type="Proteomes" id="UP000322084"/>
    </source>
</evidence>
<gene>
    <name evidence="1" type="ORF">JCM17844_12100</name>
</gene>
<reference evidence="1 2" key="1">
    <citation type="submission" date="2019-09" db="EMBL/GenBank/DDBJ databases">
        <title>NBRP : Genome information of microbial organism related human and environment.</title>
        <authorList>
            <person name="Hattori M."/>
            <person name="Oshima K."/>
            <person name="Inaba H."/>
            <person name="Suda W."/>
            <person name="Sakamoto M."/>
            <person name="Iino T."/>
            <person name="Kitahara M."/>
            <person name="Oshida Y."/>
            <person name="Iida T."/>
            <person name="Kudo T."/>
            <person name="Itoh T."/>
            <person name="Ohkuma M."/>
        </authorList>
    </citation>
    <scope>NUCLEOTIDE SEQUENCE [LARGE SCALE GENOMIC DNA]</scope>
    <source>
        <strain evidence="1 2">Hi-2</strain>
    </source>
</reference>
<dbReference type="EMBL" id="BKCL01000003">
    <property type="protein sequence ID" value="GEQ97573.1"/>
    <property type="molecule type" value="Genomic_DNA"/>
</dbReference>